<dbReference type="AlphaFoldDB" id="A0A445GAD0"/>
<name>A0A445GAD0_GLYSO</name>
<protein>
    <submittedName>
        <fullName evidence="1">Cytochrome P450 704C1</fullName>
    </submittedName>
</protein>
<dbReference type="EMBL" id="QZWG01000017">
    <property type="protein sequence ID" value="RZB58091.1"/>
    <property type="molecule type" value="Genomic_DNA"/>
</dbReference>
<dbReference type="Proteomes" id="UP000289340">
    <property type="component" value="Chromosome 17"/>
</dbReference>
<keyword evidence="2" id="KW-1185">Reference proteome</keyword>
<comment type="caution">
    <text evidence="1">The sequence shown here is derived from an EMBL/GenBank/DDBJ whole genome shotgun (WGS) entry which is preliminary data.</text>
</comment>
<proteinExistence type="predicted"/>
<evidence type="ECO:0000313" key="1">
    <source>
        <dbReference type="EMBL" id="RZB58091.1"/>
    </source>
</evidence>
<dbReference type="GO" id="GO:0004497">
    <property type="term" value="F:monooxygenase activity"/>
    <property type="evidence" value="ECO:0007669"/>
    <property type="project" value="InterPro"/>
</dbReference>
<reference evidence="1 2" key="1">
    <citation type="submission" date="2018-09" db="EMBL/GenBank/DDBJ databases">
        <title>A high-quality reference genome of wild soybean provides a powerful tool to mine soybean genomes.</title>
        <authorList>
            <person name="Xie M."/>
            <person name="Chung C.Y.L."/>
            <person name="Li M.-W."/>
            <person name="Wong F.-L."/>
            <person name="Chan T.-F."/>
            <person name="Lam H.-M."/>
        </authorList>
    </citation>
    <scope>NUCLEOTIDE SEQUENCE [LARGE SCALE GENOMIC DNA]</scope>
    <source>
        <strain evidence="2">cv. W05</strain>
        <tissue evidence="1">Hypocotyl of etiolated seedlings</tissue>
    </source>
</reference>
<evidence type="ECO:0000313" key="2">
    <source>
        <dbReference type="Proteomes" id="UP000289340"/>
    </source>
</evidence>
<dbReference type="GO" id="GO:0020037">
    <property type="term" value="F:heme binding"/>
    <property type="evidence" value="ECO:0007669"/>
    <property type="project" value="InterPro"/>
</dbReference>
<sequence length="83" mass="9608">MKKKFEVLNNKDMVSADRNRNTQTAGPRICLWEDFAYRPMKIVAMALVGFFRFKLANGTPNVTYKVMFTLHMDKGLHLCAIPR</sequence>
<gene>
    <name evidence="1" type="ORF">D0Y65_046649</name>
</gene>
<dbReference type="GO" id="GO:0016705">
    <property type="term" value="F:oxidoreductase activity, acting on paired donors, with incorporation or reduction of molecular oxygen"/>
    <property type="evidence" value="ECO:0007669"/>
    <property type="project" value="InterPro"/>
</dbReference>
<dbReference type="InterPro" id="IPR036396">
    <property type="entry name" value="Cyt_P450_sf"/>
</dbReference>
<dbReference type="Gene3D" id="1.10.630.10">
    <property type="entry name" value="Cytochrome P450"/>
    <property type="match status" value="1"/>
</dbReference>
<accession>A0A445GAD0</accession>
<dbReference type="GO" id="GO:0005506">
    <property type="term" value="F:iron ion binding"/>
    <property type="evidence" value="ECO:0007669"/>
    <property type="project" value="InterPro"/>
</dbReference>
<organism evidence="1 2">
    <name type="scientific">Glycine soja</name>
    <name type="common">Wild soybean</name>
    <dbReference type="NCBI Taxonomy" id="3848"/>
    <lineage>
        <taxon>Eukaryota</taxon>
        <taxon>Viridiplantae</taxon>
        <taxon>Streptophyta</taxon>
        <taxon>Embryophyta</taxon>
        <taxon>Tracheophyta</taxon>
        <taxon>Spermatophyta</taxon>
        <taxon>Magnoliopsida</taxon>
        <taxon>eudicotyledons</taxon>
        <taxon>Gunneridae</taxon>
        <taxon>Pentapetalae</taxon>
        <taxon>rosids</taxon>
        <taxon>fabids</taxon>
        <taxon>Fabales</taxon>
        <taxon>Fabaceae</taxon>
        <taxon>Papilionoideae</taxon>
        <taxon>50 kb inversion clade</taxon>
        <taxon>NPAAA clade</taxon>
        <taxon>indigoferoid/millettioid clade</taxon>
        <taxon>Phaseoleae</taxon>
        <taxon>Glycine</taxon>
        <taxon>Glycine subgen. Soja</taxon>
    </lineage>
</organism>
<dbReference type="SUPFAM" id="SSF48264">
    <property type="entry name" value="Cytochrome P450"/>
    <property type="match status" value="1"/>
</dbReference>